<organism evidence="2 3">
    <name type="scientific">Tanacetum coccineum</name>
    <dbReference type="NCBI Taxonomy" id="301880"/>
    <lineage>
        <taxon>Eukaryota</taxon>
        <taxon>Viridiplantae</taxon>
        <taxon>Streptophyta</taxon>
        <taxon>Embryophyta</taxon>
        <taxon>Tracheophyta</taxon>
        <taxon>Spermatophyta</taxon>
        <taxon>Magnoliopsida</taxon>
        <taxon>eudicotyledons</taxon>
        <taxon>Gunneridae</taxon>
        <taxon>Pentapetalae</taxon>
        <taxon>asterids</taxon>
        <taxon>campanulids</taxon>
        <taxon>Asterales</taxon>
        <taxon>Asteraceae</taxon>
        <taxon>Asteroideae</taxon>
        <taxon>Anthemideae</taxon>
        <taxon>Anthemidinae</taxon>
        <taxon>Tanacetum</taxon>
    </lineage>
</organism>
<accession>A0ABQ5GUL8</accession>
<name>A0ABQ5GUL8_9ASTR</name>
<dbReference type="EMBL" id="BQNB010018855">
    <property type="protein sequence ID" value="GJT78994.1"/>
    <property type="molecule type" value="Genomic_DNA"/>
</dbReference>
<dbReference type="Proteomes" id="UP001151760">
    <property type="component" value="Unassembled WGS sequence"/>
</dbReference>
<dbReference type="Pfam" id="PF22936">
    <property type="entry name" value="Pol_BBD"/>
    <property type="match status" value="1"/>
</dbReference>
<comment type="caution">
    <text evidence="2">The sequence shown here is derived from an EMBL/GenBank/DDBJ whole genome shotgun (WGS) entry which is preliminary data.</text>
</comment>
<dbReference type="InterPro" id="IPR054722">
    <property type="entry name" value="PolX-like_BBD"/>
</dbReference>
<gene>
    <name evidence="2" type="ORF">Tco_1045719</name>
</gene>
<sequence>MCHIIGIEPQFENIIKNGPFIPVIAGQRKPEGQWIGDERKAANLDQRLKSLIIIYETGKSKSLVSATPLSTAFISTSIVQDFQDSPDDEGDTRSSHFARDCWSKTLVPSYQSPFQPKLLSSSQHKPELRPTKDFEAKYNKVKTKLALLSSSASAFKAGTVKNKGLIAEAYEWDEEEVPSDDNEMVEVKVLMPLAEENDAVSKESATNGEWVKISMRKYDIRKPIWYLDGGCSRHMTGVKSYLHIYEEQPGPKVAFGDDSTCTTEGYGSIKCNGIVFTKGLESVSIRRIQGVGYGVLEFLGVGTTFDIFQNILFPYSLNTAYCLSWIRRIGLVSFVVFGECRHRYVVSSLMDMAYWLSEQ</sequence>
<feature type="domain" description="Retrovirus-related Pol polyprotein from transposon TNT 1-94-like beta-barrel" evidence="1">
    <location>
        <begin position="225"/>
        <end position="272"/>
    </location>
</feature>
<evidence type="ECO:0000313" key="2">
    <source>
        <dbReference type="EMBL" id="GJT78994.1"/>
    </source>
</evidence>
<evidence type="ECO:0000259" key="1">
    <source>
        <dbReference type="Pfam" id="PF22936"/>
    </source>
</evidence>
<reference evidence="2" key="2">
    <citation type="submission" date="2022-01" db="EMBL/GenBank/DDBJ databases">
        <authorList>
            <person name="Yamashiro T."/>
            <person name="Shiraishi A."/>
            <person name="Satake H."/>
            <person name="Nakayama K."/>
        </authorList>
    </citation>
    <scope>NUCLEOTIDE SEQUENCE</scope>
</reference>
<reference evidence="2" key="1">
    <citation type="journal article" date="2022" name="Int. J. Mol. Sci.">
        <title>Draft Genome of Tanacetum Coccineum: Genomic Comparison of Closely Related Tanacetum-Family Plants.</title>
        <authorList>
            <person name="Yamashiro T."/>
            <person name="Shiraishi A."/>
            <person name="Nakayama K."/>
            <person name="Satake H."/>
        </authorList>
    </citation>
    <scope>NUCLEOTIDE SEQUENCE</scope>
</reference>
<keyword evidence="3" id="KW-1185">Reference proteome</keyword>
<proteinExistence type="predicted"/>
<protein>
    <recommendedName>
        <fullName evidence="1">Retrovirus-related Pol polyprotein from transposon TNT 1-94-like beta-barrel domain-containing protein</fullName>
    </recommendedName>
</protein>
<evidence type="ECO:0000313" key="3">
    <source>
        <dbReference type="Proteomes" id="UP001151760"/>
    </source>
</evidence>